<evidence type="ECO:0000259" key="4">
    <source>
        <dbReference type="PROSITE" id="PS51829"/>
    </source>
</evidence>
<evidence type="ECO:0000256" key="2">
    <source>
        <dbReference type="ARBA" id="ARBA00022801"/>
    </source>
</evidence>
<dbReference type="GO" id="GO:0004252">
    <property type="term" value="F:serine-type endopeptidase activity"/>
    <property type="evidence" value="ECO:0007669"/>
    <property type="project" value="InterPro"/>
</dbReference>
<organism evidence="5 6">
    <name type="scientific">Costertonia aggregata</name>
    <dbReference type="NCBI Taxonomy" id="343403"/>
    <lineage>
        <taxon>Bacteria</taxon>
        <taxon>Pseudomonadati</taxon>
        <taxon>Bacteroidota</taxon>
        <taxon>Flavobacteriia</taxon>
        <taxon>Flavobacteriales</taxon>
        <taxon>Flavobacteriaceae</taxon>
        <taxon>Costertonia</taxon>
    </lineage>
</organism>
<feature type="domain" description="P/Homo B" evidence="4">
    <location>
        <begin position="180"/>
        <end position="328"/>
    </location>
</feature>
<protein>
    <submittedName>
        <fullName evidence="5">DUF11 domain-containing protein</fullName>
    </submittedName>
</protein>
<dbReference type="InterPro" id="IPR001304">
    <property type="entry name" value="C-type_lectin-like"/>
</dbReference>
<dbReference type="Pfam" id="PF01345">
    <property type="entry name" value="DUF11"/>
    <property type="match status" value="1"/>
</dbReference>
<dbReference type="NCBIfam" id="TIGR01451">
    <property type="entry name" value="B_ant_repeat"/>
    <property type="match status" value="1"/>
</dbReference>
<dbReference type="GO" id="GO:0006508">
    <property type="term" value="P:proteolysis"/>
    <property type="evidence" value="ECO:0007669"/>
    <property type="project" value="UniProtKB-KW"/>
</dbReference>
<accession>A0A7H9AL89</accession>
<gene>
    <name evidence="5" type="ORF">HYG79_02325</name>
</gene>
<keyword evidence="1" id="KW-0645">Protease</keyword>
<sequence>MTIISKNKTILLFLFILSSIGYGQTTIWEEDFESYGNGTSTGAGSGASTATWSTNDGDIDVRTISGNKVLRGSDTRNTSARWTTNPIDISGYTNVSFSLDADSGGGLDSGVDVFRIQYRIDGGSYIEIENTSGDTSPSEPIQPSYGVSGLSGSTLEFRITMYNTTGAEFYDIDNILVQGTLPTPDCSTISSFPGSFIASNTTLNSNLSGFSSGIITDVNVSLNITHTWNADLDISLISPSGTTVVLSSDNGGSGDNYVNTFFDDSGSINIISGSSPFTGTFRPEGNLSDFNGENANGTWVLRVFDDTGGDTGTLDGFSIEICTNSSTDLAVSKTVDDNTPSEGSNIVYTLSVENNGPLDATNVTLTDVLPAGVSFVSDDGAYNSSTGVWSVGSLNNGATAILNITASVDGSTSGSTITNTITSISADQTDSNLTADDLSESIVPSVDQPPVVTVTGNQIYCPLTSLSIAETISISDPDDTTTDAVYIQISSGYVNGEDLLTLTGTHPNITATWDAIEGELTLQGPTTYSEFETAVLAVEYSSSASAPTGIKQFSITPGSANFLPPTGHYYEFISDLGITWTDARDAAALRTYFGLQGYLATLTTQAEADFSGTQAVGVGWIGASDAANEGDWRWVTGPEAGTPFWSGTSTGTTVAPTNFAYWNGGEPNQSGNEDYAHITDPSVVRGSGGLGSWNDLSNTGASSGPYQPQGYVVEYGGSPGDPVLNITGVTTITVDNINPTASNPSPVTVFCPSDVPTFDISVVTDEADNCTTNPLVTFVSDVSNGGSNPEIITRTYRISDDMGNFIDVAQTITVDPINIDTQPLDQTTFVNNNASFSVSINNVDTYQWQVSIDGGTNFIDISDGTEYTGTSTSTLTVIAPRVDKNNYRYRVAASNSGSGCSMVISNNALLSVRVSSVITNRRITYRVKNN</sequence>
<dbReference type="Pfam" id="PF01483">
    <property type="entry name" value="P_proprotein"/>
    <property type="match status" value="1"/>
</dbReference>
<name>A0A7H9AL89_9FLAO</name>
<dbReference type="InterPro" id="IPR001434">
    <property type="entry name" value="OmcB-like_DUF11"/>
</dbReference>
<dbReference type="SUPFAM" id="SSF49785">
    <property type="entry name" value="Galactose-binding domain-like"/>
    <property type="match status" value="1"/>
</dbReference>
<evidence type="ECO:0000313" key="6">
    <source>
        <dbReference type="Proteomes" id="UP000509302"/>
    </source>
</evidence>
<feature type="domain" description="C-type lectin" evidence="3">
    <location>
        <begin position="565"/>
        <end position="695"/>
    </location>
</feature>
<dbReference type="InterPro" id="IPR016187">
    <property type="entry name" value="CTDL_fold"/>
</dbReference>
<dbReference type="Proteomes" id="UP000509302">
    <property type="component" value="Chromosome"/>
</dbReference>
<keyword evidence="6" id="KW-1185">Reference proteome</keyword>
<dbReference type="RefSeq" id="WP_179240565.1">
    <property type="nucleotide sequence ID" value="NZ_CP058595.1"/>
</dbReference>
<dbReference type="Gene3D" id="2.60.40.1170">
    <property type="entry name" value="Mu homology domain, subdomain B"/>
    <property type="match status" value="1"/>
</dbReference>
<keyword evidence="2" id="KW-0378">Hydrolase</keyword>
<dbReference type="CDD" id="cd03603">
    <property type="entry name" value="CLECT_VCBS"/>
    <property type="match status" value="1"/>
</dbReference>
<dbReference type="InterPro" id="IPR047589">
    <property type="entry name" value="DUF11_rpt"/>
</dbReference>
<dbReference type="PROSITE" id="PS50041">
    <property type="entry name" value="C_TYPE_LECTIN_2"/>
    <property type="match status" value="1"/>
</dbReference>
<reference evidence="5 6" key="1">
    <citation type="journal article" date="2006" name="Int. J. Syst. Evol. Microbiol.">
        <title>Costertonia aggregata gen. nov., sp. nov., a mesophilic marine bacterium of the family Flavobacteriaceae, isolated from a mature biofilm.</title>
        <authorList>
            <person name="Kwon K.K."/>
            <person name="Lee Y.K."/>
            <person name="Lee H.K."/>
        </authorList>
    </citation>
    <scope>NUCLEOTIDE SEQUENCE [LARGE SCALE GENOMIC DNA]</scope>
    <source>
        <strain evidence="5 6">KCCM 42265</strain>
    </source>
</reference>
<dbReference type="KEGG" id="cagg:HYG79_02325"/>
<dbReference type="AlphaFoldDB" id="A0A7H9AL89"/>
<dbReference type="InterPro" id="IPR002884">
    <property type="entry name" value="P_dom"/>
</dbReference>
<evidence type="ECO:0000256" key="1">
    <source>
        <dbReference type="ARBA" id="ARBA00022670"/>
    </source>
</evidence>
<proteinExistence type="predicted"/>
<dbReference type="InterPro" id="IPR016186">
    <property type="entry name" value="C-type_lectin-like/link_sf"/>
</dbReference>
<dbReference type="Gene3D" id="2.60.120.260">
    <property type="entry name" value="Galactose-binding domain-like"/>
    <property type="match status" value="1"/>
</dbReference>
<dbReference type="SUPFAM" id="SSF56436">
    <property type="entry name" value="C-type lectin-like"/>
    <property type="match status" value="1"/>
</dbReference>
<dbReference type="Gene3D" id="3.10.100.10">
    <property type="entry name" value="Mannose-Binding Protein A, subunit A"/>
    <property type="match status" value="1"/>
</dbReference>
<dbReference type="PROSITE" id="PS51829">
    <property type="entry name" value="P_HOMO_B"/>
    <property type="match status" value="1"/>
</dbReference>
<dbReference type="InterPro" id="IPR034007">
    <property type="entry name" value="CTLD_bac"/>
</dbReference>
<evidence type="ECO:0000313" key="5">
    <source>
        <dbReference type="EMBL" id="QLG44230.1"/>
    </source>
</evidence>
<dbReference type="InterPro" id="IPR008979">
    <property type="entry name" value="Galactose-bd-like_sf"/>
</dbReference>
<evidence type="ECO:0000259" key="3">
    <source>
        <dbReference type="PROSITE" id="PS50041"/>
    </source>
</evidence>
<dbReference type="EMBL" id="CP058595">
    <property type="protein sequence ID" value="QLG44230.1"/>
    <property type="molecule type" value="Genomic_DNA"/>
</dbReference>